<comment type="caution">
    <text evidence="1">The sequence shown here is derived from an EMBL/GenBank/DDBJ whole genome shotgun (WGS) entry which is preliminary data.</text>
</comment>
<name>A0ACB6SET7_9PLEO</name>
<gene>
    <name evidence="1" type="ORF">BU25DRAFT_196758</name>
</gene>
<accession>A0ACB6SET7</accession>
<protein>
    <submittedName>
        <fullName evidence="1">Uncharacterized protein</fullName>
    </submittedName>
</protein>
<dbReference type="EMBL" id="MU006704">
    <property type="protein sequence ID" value="KAF2631779.1"/>
    <property type="molecule type" value="Genomic_DNA"/>
</dbReference>
<evidence type="ECO:0000313" key="2">
    <source>
        <dbReference type="Proteomes" id="UP000799754"/>
    </source>
</evidence>
<sequence>MERRSTLPSGIGMALQQHGDNTEASNTVEAGEEKRLPPRGGHDRSMSEARMFAQPDLGDDSTAEKTLAIDVNGTEVSNSPTASPTKTSLFNDFCRGQPPKRSFLGPDGRTPPRLRMSRRSTLADKPELDTLLKAVMIQYKDGEFLPLDTNTVHRLTQYLNGSKPLAHTCRFKRLLINSETNKVRAGLFVAALENIGVYCEHLVIVAPFHTIEFSNVFDRETGNAEPGSDWEKILECFPNLRTLTFEHPVKEPTNLTRDTFYSLNRALANNTTLQRFVDVQFDVPPKLMFDYHHDYHSRQRQSSSPHSFSVISTPLTMVGSDMVYADGAEDFGSLDAEPVFGKADDIDTVDD</sequence>
<dbReference type="Proteomes" id="UP000799754">
    <property type="component" value="Unassembled WGS sequence"/>
</dbReference>
<evidence type="ECO:0000313" key="1">
    <source>
        <dbReference type="EMBL" id="KAF2631779.1"/>
    </source>
</evidence>
<proteinExistence type="predicted"/>
<reference evidence="1" key="1">
    <citation type="journal article" date="2020" name="Stud. Mycol.">
        <title>101 Dothideomycetes genomes: a test case for predicting lifestyles and emergence of pathogens.</title>
        <authorList>
            <person name="Haridas S."/>
            <person name="Albert R."/>
            <person name="Binder M."/>
            <person name="Bloem J."/>
            <person name="Labutti K."/>
            <person name="Salamov A."/>
            <person name="Andreopoulos B."/>
            <person name="Baker S."/>
            <person name="Barry K."/>
            <person name="Bills G."/>
            <person name="Bluhm B."/>
            <person name="Cannon C."/>
            <person name="Castanera R."/>
            <person name="Culley D."/>
            <person name="Daum C."/>
            <person name="Ezra D."/>
            <person name="Gonzalez J."/>
            <person name="Henrissat B."/>
            <person name="Kuo A."/>
            <person name="Liang C."/>
            <person name="Lipzen A."/>
            <person name="Lutzoni F."/>
            <person name="Magnuson J."/>
            <person name="Mondo S."/>
            <person name="Nolan M."/>
            <person name="Ohm R."/>
            <person name="Pangilinan J."/>
            <person name="Park H.-J."/>
            <person name="Ramirez L."/>
            <person name="Alfaro M."/>
            <person name="Sun H."/>
            <person name="Tritt A."/>
            <person name="Yoshinaga Y."/>
            <person name="Zwiers L.-H."/>
            <person name="Turgeon B."/>
            <person name="Goodwin S."/>
            <person name="Spatafora J."/>
            <person name="Crous P."/>
            <person name="Grigoriev I."/>
        </authorList>
    </citation>
    <scope>NUCLEOTIDE SEQUENCE</scope>
    <source>
        <strain evidence="1">CBS 525.71</strain>
    </source>
</reference>
<keyword evidence="2" id="KW-1185">Reference proteome</keyword>
<organism evidence="1 2">
    <name type="scientific">Macroventuria anomochaeta</name>
    <dbReference type="NCBI Taxonomy" id="301207"/>
    <lineage>
        <taxon>Eukaryota</taxon>
        <taxon>Fungi</taxon>
        <taxon>Dikarya</taxon>
        <taxon>Ascomycota</taxon>
        <taxon>Pezizomycotina</taxon>
        <taxon>Dothideomycetes</taxon>
        <taxon>Pleosporomycetidae</taxon>
        <taxon>Pleosporales</taxon>
        <taxon>Pleosporineae</taxon>
        <taxon>Didymellaceae</taxon>
        <taxon>Macroventuria</taxon>
    </lineage>
</organism>